<dbReference type="EMBL" id="VCDI01000006">
    <property type="protein sequence ID" value="TLU71413.1"/>
    <property type="molecule type" value="Genomic_DNA"/>
</dbReference>
<reference evidence="3 4" key="1">
    <citation type="submission" date="2019-05" db="EMBL/GenBank/DDBJ databases">
        <authorList>
            <person name="Pankratov T."/>
            <person name="Grouzdev D."/>
        </authorList>
    </citation>
    <scope>NUCLEOTIDE SEQUENCE [LARGE SCALE GENOMIC DNA]</scope>
    <source>
        <strain evidence="3 4">KEBCLARHB70R</strain>
    </source>
</reference>
<keyword evidence="2" id="KW-1133">Transmembrane helix</keyword>
<accession>A0A5R9J3I3</accession>
<evidence type="ECO:0000256" key="2">
    <source>
        <dbReference type="SAM" id="Phobius"/>
    </source>
</evidence>
<organism evidence="3 4">
    <name type="scientific">Lichenicoccus roseus</name>
    <dbReference type="NCBI Taxonomy" id="2683649"/>
    <lineage>
        <taxon>Bacteria</taxon>
        <taxon>Pseudomonadati</taxon>
        <taxon>Pseudomonadota</taxon>
        <taxon>Alphaproteobacteria</taxon>
        <taxon>Acetobacterales</taxon>
        <taxon>Acetobacteraceae</taxon>
        <taxon>Lichenicoccus</taxon>
    </lineage>
</organism>
<evidence type="ECO:0008006" key="5">
    <source>
        <dbReference type="Google" id="ProtNLM"/>
    </source>
</evidence>
<name>A0A5R9J3I3_9PROT</name>
<feature type="transmembrane region" description="Helical" evidence="2">
    <location>
        <begin position="17"/>
        <end position="43"/>
    </location>
</feature>
<keyword evidence="2" id="KW-0812">Transmembrane</keyword>
<evidence type="ECO:0000313" key="3">
    <source>
        <dbReference type="EMBL" id="TLU71413.1"/>
    </source>
</evidence>
<feature type="region of interest" description="Disordered" evidence="1">
    <location>
        <begin position="190"/>
        <end position="211"/>
    </location>
</feature>
<evidence type="ECO:0000256" key="1">
    <source>
        <dbReference type="SAM" id="MobiDB-lite"/>
    </source>
</evidence>
<feature type="compositionally biased region" description="Gly residues" evidence="1">
    <location>
        <begin position="201"/>
        <end position="211"/>
    </location>
</feature>
<dbReference type="NCBIfam" id="NF040576">
    <property type="entry name" value="T2SS_GspM_XpsM"/>
    <property type="match status" value="1"/>
</dbReference>
<keyword evidence="4" id="KW-1185">Reference proteome</keyword>
<dbReference type="Pfam" id="PF10741">
    <property type="entry name" value="T2SSM_b"/>
    <property type="match status" value="1"/>
</dbReference>
<comment type="caution">
    <text evidence="3">The sequence shown here is derived from an EMBL/GenBank/DDBJ whole genome shotgun (WGS) entry which is preliminary data.</text>
</comment>
<gene>
    <name evidence="3" type="ORF">FE263_16020</name>
</gene>
<proteinExistence type="predicted"/>
<dbReference type="AlphaFoldDB" id="A0A5R9J3I3"/>
<dbReference type="RefSeq" id="WP_138327051.1">
    <property type="nucleotide sequence ID" value="NZ_VCDI01000006.1"/>
</dbReference>
<protein>
    <recommendedName>
        <fullName evidence="5">General secretion pathway protein GspM</fullName>
    </recommendedName>
</protein>
<sequence length="211" mass="21773">MAAPQALSLPDGQRGRVLALLLTVVVLALFWWAIVSPILGWYAERQDALAQRQALAARMTMLVQRLPALRQQVRDTARAGDPGAHALVEGGSDAVAGAAIQETVASLATGLGVSLSSTETLAGAPDGAYQRVGVRVSLDAPFPVVVHLLAAIAAARPSLLVDDLQMHGARILGQPESAPLNVAFTVLGFRRPDRGEPQPTPGGGVTGDAGG</sequence>
<dbReference type="Proteomes" id="UP000305654">
    <property type="component" value="Unassembled WGS sequence"/>
</dbReference>
<evidence type="ECO:0000313" key="4">
    <source>
        <dbReference type="Proteomes" id="UP000305654"/>
    </source>
</evidence>
<dbReference type="InterPro" id="IPR034756">
    <property type="entry name" value="T2SSM_b"/>
</dbReference>
<keyword evidence="2" id="KW-0472">Membrane</keyword>